<accession>A0ABR0EIB8</accession>
<evidence type="ECO:0008006" key="5">
    <source>
        <dbReference type="Google" id="ProtNLM"/>
    </source>
</evidence>
<evidence type="ECO:0000259" key="1">
    <source>
        <dbReference type="Pfam" id="PF06985"/>
    </source>
</evidence>
<proteinExistence type="predicted"/>
<dbReference type="InterPro" id="IPR058525">
    <property type="entry name" value="DUF8212"/>
</dbReference>
<evidence type="ECO:0000313" key="4">
    <source>
        <dbReference type="Proteomes" id="UP001305779"/>
    </source>
</evidence>
<dbReference type="PANTHER" id="PTHR10622">
    <property type="entry name" value="HET DOMAIN-CONTAINING PROTEIN"/>
    <property type="match status" value="1"/>
</dbReference>
<evidence type="ECO:0000313" key="3">
    <source>
        <dbReference type="EMBL" id="KAK4501119.1"/>
    </source>
</evidence>
<dbReference type="EMBL" id="JAXOVC010000005">
    <property type="protein sequence ID" value="KAK4501119.1"/>
    <property type="molecule type" value="Genomic_DNA"/>
</dbReference>
<feature type="domain" description="Heterokaryon incompatibility" evidence="1">
    <location>
        <begin position="22"/>
        <end position="93"/>
    </location>
</feature>
<evidence type="ECO:0000259" key="2">
    <source>
        <dbReference type="Pfam" id="PF26640"/>
    </source>
</evidence>
<protein>
    <recommendedName>
        <fullName evidence="5">Heterokaryon incompatibility domain-containing protein</fullName>
    </recommendedName>
</protein>
<dbReference type="PANTHER" id="PTHR10622:SF10">
    <property type="entry name" value="HET DOMAIN-CONTAINING PROTEIN"/>
    <property type="match status" value="1"/>
</dbReference>
<dbReference type="Pfam" id="PF06985">
    <property type="entry name" value="HET"/>
    <property type="match status" value="1"/>
</dbReference>
<feature type="domain" description="DUF8212" evidence="2">
    <location>
        <begin position="173"/>
        <end position="201"/>
    </location>
</feature>
<comment type="caution">
    <text evidence="3">The sequence shown here is derived from an EMBL/GenBank/DDBJ whole genome shotgun (WGS) entry which is preliminary data.</text>
</comment>
<dbReference type="Pfam" id="PF26640">
    <property type="entry name" value="DUF8212"/>
    <property type="match status" value="1"/>
</dbReference>
<reference evidence="3 4" key="1">
    <citation type="journal article" date="2023" name="G3 (Bethesda)">
        <title>A chromosome-level genome assembly of Zasmidium syzygii isolated from banana leaves.</title>
        <authorList>
            <person name="van Westerhoven A.C."/>
            <person name="Mehrabi R."/>
            <person name="Talebi R."/>
            <person name="Steentjes M.B.F."/>
            <person name="Corcolon B."/>
            <person name="Chong P.A."/>
            <person name="Kema G.H.J."/>
            <person name="Seidl M.F."/>
        </authorList>
    </citation>
    <scope>NUCLEOTIDE SEQUENCE [LARGE SCALE GENOMIC DNA]</scope>
    <source>
        <strain evidence="3 4">P124</strain>
    </source>
</reference>
<sequence>MRLINAKTLTLEPVSGPDEKPYAILSHTWLRPSHQEVTFQDFADAVIRETKPGFNEIREACKLALEAGWEYVWIDTCCIDKSSSAELQEAINSIGARFLGTRDSLAAEISIITNIDVCYLKVEGKKNISEASVAHRMSWISRRETQKDQDMAYCMLGLFDVSLPLLYGEGWGAFRRLQEAIVAKSDDESVFAWEALSNEPRGMIASRPLEFQHSGKIQSTSFHRTRPPYGVTNRGVEFWNPARSVPGLVTRWMRQSTFNGLWGQVTRPFDLRLNCEDEEGRLVAIRLAPDPATETFYRMNSASLDRCEKEDHLNLMAVLYGGFEQIFVKAPDHPMLVQAEPLPTPTLLDRIATPFHLLGSLSSFDNLLLILVIQSFSVFFLLATTLHRTLRLEPLSKLNVFLGWAYLTLGWKVHGENFYFWFGALACGLVTSRGVDAGRRMMAGALLAPGVLGVASWGVTRLRGLGGGG</sequence>
<gene>
    <name evidence="3" type="ORF">PRZ48_006925</name>
</gene>
<name>A0ABR0EIB8_ZASCE</name>
<organism evidence="3 4">
    <name type="scientific">Zasmidium cellare</name>
    <name type="common">Wine cellar mold</name>
    <name type="synonym">Racodium cellare</name>
    <dbReference type="NCBI Taxonomy" id="395010"/>
    <lineage>
        <taxon>Eukaryota</taxon>
        <taxon>Fungi</taxon>
        <taxon>Dikarya</taxon>
        <taxon>Ascomycota</taxon>
        <taxon>Pezizomycotina</taxon>
        <taxon>Dothideomycetes</taxon>
        <taxon>Dothideomycetidae</taxon>
        <taxon>Mycosphaerellales</taxon>
        <taxon>Mycosphaerellaceae</taxon>
        <taxon>Zasmidium</taxon>
    </lineage>
</organism>
<dbReference type="Proteomes" id="UP001305779">
    <property type="component" value="Unassembled WGS sequence"/>
</dbReference>
<dbReference type="InterPro" id="IPR010730">
    <property type="entry name" value="HET"/>
</dbReference>
<keyword evidence="4" id="KW-1185">Reference proteome</keyword>